<dbReference type="InterPro" id="IPR025164">
    <property type="entry name" value="Toastrack_DUF4097"/>
</dbReference>
<comment type="caution">
    <text evidence="2">The sequence shown here is derived from an EMBL/GenBank/DDBJ whole genome shotgun (WGS) entry which is preliminary data.</text>
</comment>
<protein>
    <submittedName>
        <fullName evidence="2">DUF4097 and DUF4098 domain-containing protein YvlB</fullName>
    </submittedName>
</protein>
<feature type="domain" description="DUF4097" evidence="1">
    <location>
        <begin position="42"/>
        <end position="231"/>
    </location>
</feature>
<dbReference type="Proteomes" id="UP000658225">
    <property type="component" value="Unassembled WGS sequence"/>
</dbReference>
<dbReference type="AlphaFoldDB" id="A0A927R7K8"/>
<dbReference type="Pfam" id="PF13349">
    <property type="entry name" value="DUF4097"/>
    <property type="match status" value="1"/>
</dbReference>
<proteinExistence type="predicted"/>
<organism evidence="2 3">
    <name type="scientific">Sporosarcina limicola</name>
    <dbReference type="NCBI Taxonomy" id="34101"/>
    <lineage>
        <taxon>Bacteria</taxon>
        <taxon>Bacillati</taxon>
        <taxon>Bacillota</taxon>
        <taxon>Bacilli</taxon>
        <taxon>Bacillales</taxon>
        <taxon>Caryophanaceae</taxon>
        <taxon>Sporosarcina</taxon>
    </lineage>
</organism>
<keyword evidence="3" id="KW-1185">Reference proteome</keyword>
<evidence type="ECO:0000313" key="3">
    <source>
        <dbReference type="Proteomes" id="UP000658225"/>
    </source>
</evidence>
<evidence type="ECO:0000313" key="2">
    <source>
        <dbReference type="EMBL" id="MBE1556094.1"/>
    </source>
</evidence>
<name>A0A927R7K8_9BACL</name>
<dbReference type="EMBL" id="JADBEL010000021">
    <property type="protein sequence ID" value="MBE1556094.1"/>
    <property type="molecule type" value="Genomic_DNA"/>
</dbReference>
<dbReference type="RefSeq" id="WP_192599767.1">
    <property type="nucleotide sequence ID" value="NZ_JADBEL010000021.1"/>
</dbReference>
<dbReference type="Gene3D" id="2.160.20.120">
    <property type="match status" value="1"/>
</dbReference>
<evidence type="ECO:0000259" key="1">
    <source>
        <dbReference type="Pfam" id="PF13349"/>
    </source>
</evidence>
<gene>
    <name evidence="2" type="ORF">H4683_003215</name>
</gene>
<reference evidence="2" key="1">
    <citation type="submission" date="2020-10" db="EMBL/GenBank/DDBJ databases">
        <title>Genomic Encyclopedia of Type Strains, Phase IV (KMG-IV): sequencing the most valuable type-strain genomes for metagenomic binning, comparative biology and taxonomic classification.</title>
        <authorList>
            <person name="Goeker M."/>
        </authorList>
    </citation>
    <scope>NUCLEOTIDE SEQUENCE</scope>
    <source>
        <strain evidence="2">DSM 13886</strain>
    </source>
</reference>
<accession>A0A927R7K8</accession>
<sequence>MRNKLLVIVFLLIVGVVGGLYAKDLFFGTNDTKKTIQDISFTNIDVETTNASVEIRPTKDSIVTVEVSNQNEKKRKYTLKADVKGDTLSVELKNKWNGLFSFGSNSYTVVILVPDKDYKTIQVESDVGKISVENLKTDNLQLETDAGTINVKNVDAKAVGVKTAVGKIDLDHVEGTIIGKTDTGMITIVTPHLDRAIDLKADVGKIMIKTEKEPTNATIEVETSIGTIDVFGANDKKTVFGKGEHLIHLETEVGKTIVTK</sequence>